<dbReference type="OrthoDB" id="948610at2"/>
<reference evidence="1 2" key="1">
    <citation type="submission" date="2015-01" db="EMBL/GenBank/DDBJ databases">
        <title>Draft genome sequence of Pedobacter sp. NL19 isolated from sludge of an effluent treatment pond in an abandoned uranium mine.</title>
        <authorList>
            <person name="Santos T."/>
            <person name="Caetano T."/>
            <person name="Covas C."/>
            <person name="Cruz A."/>
            <person name="Mendo S."/>
        </authorList>
    </citation>
    <scope>NUCLEOTIDE SEQUENCE [LARGE SCALE GENOMIC DNA]</scope>
    <source>
        <strain evidence="1 2">NL19</strain>
    </source>
</reference>
<dbReference type="InterPro" id="IPR018490">
    <property type="entry name" value="cNMP-bd_dom_sf"/>
</dbReference>
<sequence>MEKERLFNIFSQYHPVSEALKAYMNTVLVKEYGAKGQQLIKAGQIPANCWFMAKGSARVYVNSPPQQITTWYWHADQIIHAHSGFPGQTPTDENIELLEDSTLFSLAYSAIPQLIRLFPAFYQIEAGLKEVQQYNLSEQTTELKEDVCKRFVRLSGRFPSRMNENCKRDIAAYLGVTPDILCPLTT</sequence>
<dbReference type="RefSeq" id="WP_041885110.1">
    <property type="nucleotide sequence ID" value="NZ_CP157278.1"/>
</dbReference>
<comment type="caution">
    <text evidence="1">The sequence shown here is derived from an EMBL/GenBank/DDBJ whole genome shotgun (WGS) entry which is preliminary data.</text>
</comment>
<dbReference type="EMBL" id="JXRA01000102">
    <property type="protein sequence ID" value="KIO75423.1"/>
    <property type="molecule type" value="Genomic_DNA"/>
</dbReference>
<protein>
    <recommendedName>
        <fullName evidence="3">Cyclic nucleotide-binding domain-containing protein</fullName>
    </recommendedName>
</protein>
<dbReference type="Gene3D" id="2.60.120.10">
    <property type="entry name" value="Jelly Rolls"/>
    <property type="match status" value="1"/>
</dbReference>
<dbReference type="InterPro" id="IPR014710">
    <property type="entry name" value="RmlC-like_jellyroll"/>
</dbReference>
<evidence type="ECO:0000313" key="1">
    <source>
        <dbReference type="EMBL" id="KIO75423.1"/>
    </source>
</evidence>
<keyword evidence="2" id="KW-1185">Reference proteome</keyword>
<evidence type="ECO:0008006" key="3">
    <source>
        <dbReference type="Google" id="ProtNLM"/>
    </source>
</evidence>
<proteinExistence type="predicted"/>
<gene>
    <name evidence="1" type="ORF">TH53_20855</name>
</gene>
<organism evidence="1 2">
    <name type="scientific">Pedobacter lusitanus</name>
    <dbReference type="NCBI Taxonomy" id="1503925"/>
    <lineage>
        <taxon>Bacteria</taxon>
        <taxon>Pseudomonadati</taxon>
        <taxon>Bacteroidota</taxon>
        <taxon>Sphingobacteriia</taxon>
        <taxon>Sphingobacteriales</taxon>
        <taxon>Sphingobacteriaceae</taxon>
        <taxon>Pedobacter</taxon>
    </lineage>
</organism>
<dbReference type="SUPFAM" id="SSF51206">
    <property type="entry name" value="cAMP-binding domain-like"/>
    <property type="match status" value="1"/>
</dbReference>
<dbReference type="AlphaFoldDB" id="A0A0D0F1B1"/>
<accession>A0A0D0F1B1</accession>
<evidence type="ECO:0000313" key="2">
    <source>
        <dbReference type="Proteomes" id="UP000032049"/>
    </source>
</evidence>
<dbReference type="Proteomes" id="UP000032049">
    <property type="component" value="Unassembled WGS sequence"/>
</dbReference>
<dbReference type="STRING" id="1503925.TH53_20855"/>
<name>A0A0D0F1B1_9SPHI</name>